<dbReference type="PANTHER" id="PTHR10795">
    <property type="entry name" value="PROPROTEIN CONVERTASE SUBTILISIN/KEXIN"/>
    <property type="match status" value="1"/>
</dbReference>
<reference evidence="11" key="2">
    <citation type="submission" date="2021-01" db="UniProtKB">
        <authorList>
            <consortium name="EnsemblPlants"/>
        </authorList>
    </citation>
    <scope>IDENTIFICATION</scope>
</reference>
<dbReference type="InterPro" id="IPR036852">
    <property type="entry name" value="Peptidase_S8/S53_dom_sf"/>
</dbReference>
<dbReference type="GO" id="GO:0005576">
    <property type="term" value="C:extracellular region"/>
    <property type="evidence" value="ECO:0007669"/>
    <property type="project" value="UniProtKB-SubCell"/>
</dbReference>
<dbReference type="CDD" id="cd04852">
    <property type="entry name" value="Peptidases_S8_3"/>
    <property type="match status" value="1"/>
</dbReference>
<comment type="similarity">
    <text evidence="2 8">Belongs to the peptidase S8 family.</text>
</comment>
<feature type="active site" description="Charge relay system" evidence="7 8">
    <location>
        <position position="182"/>
    </location>
</feature>
<evidence type="ECO:0000259" key="10">
    <source>
        <dbReference type="Pfam" id="PF00082"/>
    </source>
</evidence>
<evidence type="ECO:0000256" key="4">
    <source>
        <dbReference type="ARBA" id="ARBA00022729"/>
    </source>
</evidence>
<evidence type="ECO:0000256" key="5">
    <source>
        <dbReference type="ARBA" id="ARBA00022801"/>
    </source>
</evidence>
<feature type="chain" id="PRO_5029535905" description="Peptidase S8/S53 domain-containing protein" evidence="9">
    <location>
        <begin position="28"/>
        <end position="476"/>
    </location>
</feature>
<keyword evidence="3 8" id="KW-0645">Protease</keyword>
<protein>
    <recommendedName>
        <fullName evidence="10">Peptidase S8/S53 domain-containing protein</fullName>
    </recommendedName>
</protein>
<dbReference type="Gramene" id="QL02p051378:mrna">
    <property type="protein sequence ID" value="QL02p051378:mrna"/>
    <property type="gene ID" value="QL02p051378"/>
</dbReference>
<evidence type="ECO:0000256" key="2">
    <source>
        <dbReference type="ARBA" id="ARBA00011073"/>
    </source>
</evidence>
<organism evidence="11 12">
    <name type="scientific">Quercus lobata</name>
    <name type="common">Valley oak</name>
    <dbReference type="NCBI Taxonomy" id="97700"/>
    <lineage>
        <taxon>Eukaryota</taxon>
        <taxon>Viridiplantae</taxon>
        <taxon>Streptophyta</taxon>
        <taxon>Embryophyta</taxon>
        <taxon>Tracheophyta</taxon>
        <taxon>Spermatophyta</taxon>
        <taxon>Magnoliopsida</taxon>
        <taxon>eudicotyledons</taxon>
        <taxon>Gunneridae</taxon>
        <taxon>Pentapetalae</taxon>
        <taxon>rosids</taxon>
        <taxon>fabids</taxon>
        <taxon>Fagales</taxon>
        <taxon>Fagaceae</taxon>
        <taxon>Quercus</taxon>
    </lineage>
</organism>
<dbReference type="PRINTS" id="PR00723">
    <property type="entry name" value="SUBTILISIN"/>
</dbReference>
<proteinExistence type="inferred from homology"/>
<dbReference type="InterPro" id="IPR045051">
    <property type="entry name" value="SBT"/>
</dbReference>
<evidence type="ECO:0000256" key="1">
    <source>
        <dbReference type="ARBA" id="ARBA00004613"/>
    </source>
</evidence>
<feature type="active site" description="Charge relay system" evidence="7 8">
    <location>
        <position position="431"/>
    </location>
</feature>
<dbReference type="InterPro" id="IPR023828">
    <property type="entry name" value="Peptidase_S8_Ser-AS"/>
</dbReference>
<comment type="subcellular location">
    <subcellularLocation>
        <location evidence="1">Secreted</location>
    </subcellularLocation>
</comment>
<dbReference type="AlphaFoldDB" id="A0A7N2KWJ5"/>
<accession>A0A7N2KWJ5</accession>
<dbReference type="InterPro" id="IPR034197">
    <property type="entry name" value="Peptidases_S8_3"/>
</dbReference>
<dbReference type="GO" id="GO:0004252">
    <property type="term" value="F:serine-type endopeptidase activity"/>
    <property type="evidence" value="ECO:0007669"/>
    <property type="project" value="UniProtKB-UniRule"/>
</dbReference>
<dbReference type="Proteomes" id="UP000594261">
    <property type="component" value="Chromosome 2"/>
</dbReference>
<dbReference type="PROSITE" id="PS51892">
    <property type="entry name" value="SUBTILASE"/>
    <property type="match status" value="1"/>
</dbReference>
<name>A0A7N2KWJ5_QUELO</name>
<evidence type="ECO:0000256" key="3">
    <source>
        <dbReference type="ARBA" id="ARBA00022670"/>
    </source>
</evidence>
<evidence type="ECO:0000256" key="9">
    <source>
        <dbReference type="SAM" id="SignalP"/>
    </source>
</evidence>
<dbReference type="Gene3D" id="3.40.50.200">
    <property type="entry name" value="Peptidase S8/S53 domain"/>
    <property type="match status" value="2"/>
</dbReference>
<evidence type="ECO:0000313" key="11">
    <source>
        <dbReference type="EnsemblPlants" id="QL02p051378:mrna"/>
    </source>
</evidence>
<feature type="domain" description="Peptidase S8/S53" evidence="10">
    <location>
        <begin position="100"/>
        <end position="464"/>
    </location>
</feature>
<dbReference type="EnsemblPlants" id="QL02p051378:mrna">
    <property type="protein sequence ID" value="QL02p051378:mrna"/>
    <property type="gene ID" value="QL02p051378"/>
</dbReference>
<dbReference type="GO" id="GO:0006508">
    <property type="term" value="P:proteolysis"/>
    <property type="evidence" value="ECO:0007669"/>
    <property type="project" value="UniProtKB-KW"/>
</dbReference>
<dbReference type="SUPFAM" id="SSF52743">
    <property type="entry name" value="Subtilisin-like"/>
    <property type="match status" value="1"/>
</dbReference>
<evidence type="ECO:0000256" key="7">
    <source>
        <dbReference type="PIRSR" id="PIRSR615500-1"/>
    </source>
</evidence>
<dbReference type="Pfam" id="PF00082">
    <property type="entry name" value="Peptidase_S8"/>
    <property type="match status" value="1"/>
</dbReference>
<evidence type="ECO:0000256" key="8">
    <source>
        <dbReference type="PROSITE-ProRule" id="PRU01240"/>
    </source>
</evidence>
<feature type="active site" description="Charge relay system" evidence="7 8">
    <location>
        <position position="109"/>
    </location>
</feature>
<dbReference type="InterPro" id="IPR000209">
    <property type="entry name" value="Peptidase_S8/S53_dom"/>
</dbReference>
<dbReference type="PROSITE" id="PS00138">
    <property type="entry name" value="SUBTILASE_SER"/>
    <property type="match status" value="1"/>
</dbReference>
<dbReference type="InParanoid" id="A0A7N2KWJ5"/>
<feature type="signal peptide" evidence="9">
    <location>
        <begin position="1"/>
        <end position="27"/>
    </location>
</feature>
<keyword evidence="4 9" id="KW-0732">Signal</keyword>
<evidence type="ECO:0000256" key="6">
    <source>
        <dbReference type="ARBA" id="ARBA00022825"/>
    </source>
</evidence>
<reference evidence="12" key="1">
    <citation type="journal article" date="2016" name="G3 (Bethesda)">
        <title>First Draft Assembly and Annotation of the Genome of a California Endemic Oak Quercus lobata Nee (Fagaceae).</title>
        <authorList>
            <person name="Sork V.L."/>
            <person name="Fitz-Gibbon S.T."/>
            <person name="Puiu D."/>
            <person name="Crepeau M."/>
            <person name="Gugger P.F."/>
            <person name="Sherman R."/>
            <person name="Stevens K."/>
            <person name="Langley C.H."/>
            <person name="Pellegrini M."/>
            <person name="Salzberg S.L."/>
        </authorList>
    </citation>
    <scope>NUCLEOTIDE SEQUENCE [LARGE SCALE GENOMIC DNA]</scope>
    <source>
        <strain evidence="12">cv. SW786</strain>
    </source>
</reference>
<dbReference type="InterPro" id="IPR015500">
    <property type="entry name" value="Peptidase_S8_subtilisin-rel"/>
</dbReference>
<keyword evidence="5 8" id="KW-0378">Hydrolase</keyword>
<keyword evidence="6 8" id="KW-0720">Serine protease</keyword>
<evidence type="ECO:0000313" key="12">
    <source>
        <dbReference type="Proteomes" id="UP000594261"/>
    </source>
</evidence>
<sequence length="476" mass="51599">MKMSFSHLISKRALLSLQLFLLGFVNAVSESEEYKTYIIHMDHSDTPDARLTPSQLSEIEKSPFHIATYPESFGKWFTTYTPKFLGLQQSFGIWPAASYGAGVIVGILDTGIWPESESFNDEGMSPVPQRWKGKCENGTTFSPSACNWKLIGAQTFRKGLQAAGVQISKEQDFNSVRDFMGHGTHTSSTAVSNYVPGISHFGYARGTARGVAPAALLAMYKVSWATTTKSTFATDLLAGMEQAILDGVDIMSLSLGIDQPPYFKDTIAIASLSVIEKVIFVVCSAGNDQGTSYFPESVFITDLPLYFGKANLSKAMCNYAALDGEEVVKKVVFCDYSAEIYAIDQLGELERGEKPKVKSMRFVLTRLGTESAPQVALFSLEGPNPISPGLLKPDILAPGFEGLGAVSPIIPYMQVGKYDLASDYAIMSGTSMSAPHVAGVGALLKTLHPEWSPAAIRSAIMTIAYANMPMIILAQF</sequence>
<keyword evidence="12" id="KW-1185">Reference proteome</keyword>